<gene>
    <name evidence="4" type="ORF">ACFSKQ_11080</name>
</gene>
<dbReference type="InterPro" id="IPR026956">
    <property type="entry name" value="D-ser_dehydrat-like_dom"/>
</dbReference>
<dbReference type="Gene3D" id="2.40.37.20">
    <property type="entry name" value="D-serine dehydratase-like domain"/>
    <property type="match status" value="1"/>
</dbReference>
<keyword evidence="2" id="KW-0456">Lyase</keyword>
<dbReference type="InterPro" id="IPR051466">
    <property type="entry name" value="D-amino_acid_metab_enzyme"/>
</dbReference>
<evidence type="ECO:0000256" key="1">
    <source>
        <dbReference type="ARBA" id="ARBA00005323"/>
    </source>
</evidence>
<dbReference type="Gene3D" id="3.20.20.10">
    <property type="entry name" value="Alanine racemase"/>
    <property type="match status" value="1"/>
</dbReference>
<dbReference type="Proteomes" id="UP001597371">
    <property type="component" value="Unassembled WGS sequence"/>
</dbReference>
<sequence length="374" mass="39464">MASPRLGEPGTRYALNTPALILDLDALERNVARMAEAMRQAGRGLRPHAKSHKSVRIARAQIEAGAVGICCATLDEAEIMASAAIPGILVTSPIATAPKIARLVELARQAPDTMIVVDDPRTVEALSAAARRGGVTLRLLVDIELGFGRTGVVSAEAAEHLARAIHADPFLQFCGLQAYGGHLQHAADHEERVALCRRAHAFISAIVRHLGALGLPPAMVTGGGTGSHAIDAAEGPFTEIQAGSYVFMDAEYRAVSYAKDTAWPFENALFVQTAVISAHGAGTVTTDAGTKSFALNGPKPPIATPRFAGAAYDYAGDEHGRVRAGPGGALPGLGELIECVVPHCDPTVVLYDHFCCVRQDRLVDIWPVDARGRR</sequence>
<organism evidence="4 5">
    <name type="scientific">Aureimonas populi</name>
    <dbReference type="NCBI Taxonomy" id="1701758"/>
    <lineage>
        <taxon>Bacteria</taxon>
        <taxon>Pseudomonadati</taxon>
        <taxon>Pseudomonadota</taxon>
        <taxon>Alphaproteobacteria</taxon>
        <taxon>Hyphomicrobiales</taxon>
        <taxon>Aurantimonadaceae</taxon>
        <taxon>Aureimonas</taxon>
    </lineage>
</organism>
<comment type="caution">
    <text evidence="4">The sequence shown here is derived from an EMBL/GenBank/DDBJ whole genome shotgun (WGS) entry which is preliminary data.</text>
</comment>
<dbReference type="SMART" id="SM01119">
    <property type="entry name" value="D-ser_dehydrat"/>
    <property type="match status" value="1"/>
</dbReference>
<dbReference type="InterPro" id="IPR029066">
    <property type="entry name" value="PLP-binding_barrel"/>
</dbReference>
<name>A0ABW5CP31_9HYPH</name>
<dbReference type="RefSeq" id="WP_209739263.1">
    <property type="nucleotide sequence ID" value="NZ_CP072611.1"/>
</dbReference>
<dbReference type="InterPro" id="IPR001608">
    <property type="entry name" value="Ala_racemase_N"/>
</dbReference>
<evidence type="ECO:0000313" key="4">
    <source>
        <dbReference type="EMBL" id="MFD2238000.1"/>
    </source>
</evidence>
<dbReference type="Pfam" id="PF01168">
    <property type="entry name" value="Ala_racemase_N"/>
    <property type="match status" value="1"/>
</dbReference>
<comment type="similarity">
    <text evidence="1">Belongs to the DSD1 family.</text>
</comment>
<dbReference type="CDD" id="cd06819">
    <property type="entry name" value="PLPDE_III_LS_D-TA"/>
    <property type="match status" value="1"/>
</dbReference>
<dbReference type="PANTHER" id="PTHR28004:SF2">
    <property type="entry name" value="D-SERINE DEHYDRATASE"/>
    <property type="match status" value="1"/>
</dbReference>
<dbReference type="Pfam" id="PF14031">
    <property type="entry name" value="D-ser_dehydrat"/>
    <property type="match status" value="1"/>
</dbReference>
<evidence type="ECO:0000259" key="3">
    <source>
        <dbReference type="SMART" id="SM01119"/>
    </source>
</evidence>
<dbReference type="PANTHER" id="PTHR28004">
    <property type="entry name" value="ZGC:162816-RELATED"/>
    <property type="match status" value="1"/>
</dbReference>
<dbReference type="SUPFAM" id="SSF51419">
    <property type="entry name" value="PLP-binding barrel"/>
    <property type="match status" value="1"/>
</dbReference>
<evidence type="ECO:0000313" key="5">
    <source>
        <dbReference type="Proteomes" id="UP001597371"/>
    </source>
</evidence>
<proteinExistence type="inferred from homology"/>
<protein>
    <submittedName>
        <fullName evidence="4">DSD1 family PLP-dependent enzyme</fullName>
    </submittedName>
</protein>
<reference evidence="5" key="1">
    <citation type="journal article" date="2019" name="Int. J. Syst. Evol. Microbiol.">
        <title>The Global Catalogue of Microorganisms (GCM) 10K type strain sequencing project: providing services to taxonomists for standard genome sequencing and annotation.</title>
        <authorList>
            <consortium name="The Broad Institute Genomics Platform"/>
            <consortium name="The Broad Institute Genome Sequencing Center for Infectious Disease"/>
            <person name="Wu L."/>
            <person name="Ma J."/>
        </authorList>
    </citation>
    <scope>NUCLEOTIDE SEQUENCE [LARGE SCALE GENOMIC DNA]</scope>
    <source>
        <strain evidence="5">ZS-35-S2</strain>
    </source>
</reference>
<keyword evidence="5" id="KW-1185">Reference proteome</keyword>
<accession>A0ABW5CP31</accession>
<evidence type="ECO:0000256" key="2">
    <source>
        <dbReference type="ARBA" id="ARBA00023239"/>
    </source>
</evidence>
<feature type="domain" description="D-serine dehydratase-like" evidence="3">
    <location>
        <begin position="268"/>
        <end position="358"/>
    </location>
</feature>
<dbReference type="InterPro" id="IPR042208">
    <property type="entry name" value="D-ser_dehydrat-like_sf"/>
</dbReference>
<dbReference type="EMBL" id="JBHUIJ010000013">
    <property type="protein sequence ID" value="MFD2238000.1"/>
    <property type="molecule type" value="Genomic_DNA"/>
</dbReference>